<organism evidence="1 2">
    <name type="scientific">Musa troglodytarum</name>
    <name type="common">fe'i banana</name>
    <dbReference type="NCBI Taxonomy" id="320322"/>
    <lineage>
        <taxon>Eukaryota</taxon>
        <taxon>Viridiplantae</taxon>
        <taxon>Streptophyta</taxon>
        <taxon>Embryophyta</taxon>
        <taxon>Tracheophyta</taxon>
        <taxon>Spermatophyta</taxon>
        <taxon>Magnoliopsida</taxon>
        <taxon>Liliopsida</taxon>
        <taxon>Zingiberales</taxon>
        <taxon>Musaceae</taxon>
        <taxon>Musa</taxon>
    </lineage>
</organism>
<keyword evidence="2" id="KW-1185">Reference proteome</keyword>
<evidence type="ECO:0000313" key="2">
    <source>
        <dbReference type="Proteomes" id="UP001055439"/>
    </source>
</evidence>
<name>A0A9E7K9I0_9LILI</name>
<protein>
    <submittedName>
        <fullName evidence="1">Uncharacterized protein</fullName>
    </submittedName>
</protein>
<evidence type="ECO:0000313" key="1">
    <source>
        <dbReference type="EMBL" id="URE11783.1"/>
    </source>
</evidence>
<dbReference type="EMBL" id="CP097508">
    <property type="protein sequence ID" value="URE11783.1"/>
    <property type="molecule type" value="Genomic_DNA"/>
</dbReference>
<sequence length="216" mass="23239">MCVRDCHLCPWAGTASAALPIPATTAASSSGRAPPTRGLCSCEAAIGRDCAPSTYLLAAPLVYRCSRAPARCEPLLAVVPTIGPCASIDARLCDTWLCPHAVVTWMRVLPAHNHHMSAIDLYRSTERMLGRGEVNSTRHASAFVRATCKANGERAVMGVLDRMPRHHEQCPQSKSNSGIGGVIFDLDVYDRLHYTDANSTGAQCLDFWSPPCSICT</sequence>
<accession>A0A9E7K9I0</accession>
<dbReference type="Proteomes" id="UP001055439">
    <property type="component" value="Chromosome 6"/>
</dbReference>
<reference evidence="1" key="1">
    <citation type="submission" date="2022-05" db="EMBL/GenBank/DDBJ databases">
        <title>The Musa troglodytarum L. genome provides insights into the mechanism of non-climacteric behaviour and enrichment of carotenoids.</title>
        <authorList>
            <person name="Wang J."/>
        </authorList>
    </citation>
    <scope>NUCLEOTIDE SEQUENCE</scope>
    <source>
        <tissue evidence="1">Leaf</tissue>
    </source>
</reference>
<proteinExistence type="predicted"/>
<dbReference type="AlphaFoldDB" id="A0A9E7K9I0"/>
<gene>
    <name evidence="1" type="ORF">MUK42_27096</name>
</gene>